<protein>
    <submittedName>
        <fullName evidence="1">Uncharacterized protein</fullName>
    </submittedName>
</protein>
<comment type="caution">
    <text evidence="1">The sequence shown here is derived from an EMBL/GenBank/DDBJ whole genome shotgun (WGS) entry which is preliminary data.</text>
</comment>
<dbReference type="Proteomes" id="UP001607303">
    <property type="component" value="Unassembled WGS sequence"/>
</dbReference>
<name>A0ABD2AWC7_VESMC</name>
<organism evidence="1 2">
    <name type="scientific">Vespula maculifrons</name>
    <name type="common">Eastern yellow jacket</name>
    <name type="synonym">Wasp</name>
    <dbReference type="NCBI Taxonomy" id="7453"/>
    <lineage>
        <taxon>Eukaryota</taxon>
        <taxon>Metazoa</taxon>
        <taxon>Ecdysozoa</taxon>
        <taxon>Arthropoda</taxon>
        <taxon>Hexapoda</taxon>
        <taxon>Insecta</taxon>
        <taxon>Pterygota</taxon>
        <taxon>Neoptera</taxon>
        <taxon>Endopterygota</taxon>
        <taxon>Hymenoptera</taxon>
        <taxon>Apocrita</taxon>
        <taxon>Aculeata</taxon>
        <taxon>Vespoidea</taxon>
        <taxon>Vespidae</taxon>
        <taxon>Vespinae</taxon>
        <taxon>Vespula</taxon>
    </lineage>
</organism>
<sequence length="189" mass="22116">MLQTKNQSLYNCTLIQIIKLMYVHPINRCNNYAKGIQVKKESLDVVNKRFNAKKSLNESCSAGMNTNKISISIFELPYILHVCDKFAFITSVILNCKNDNENKYIKICYNSRKFLNKSAMNFQTKFNRNYKHYLPCNSSKLLQKIIKLRRVEESPSQPDKYNIFTNDFAKYSNYKLSSIKGTLNKYLNC</sequence>
<evidence type="ECO:0000313" key="2">
    <source>
        <dbReference type="Proteomes" id="UP001607303"/>
    </source>
</evidence>
<dbReference type="AlphaFoldDB" id="A0ABD2AWC7"/>
<reference evidence="1 2" key="1">
    <citation type="journal article" date="2024" name="Ann. Entomol. Soc. Am.">
        <title>Genomic analyses of the southern and eastern yellowjacket wasps (Hymenoptera: Vespidae) reveal evolutionary signatures of social life.</title>
        <authorList>
            <person name="Catto M.A."/>
            <person name="Caine P.B."/>
            <person name="Orr S.E."/>
            <person name="Hunt B.G."/>
            <person name="Goodisman M.A.D."/>
        </authorList>
    </citation>
    <scope>NUCLEOTIDE SEQUENCE [LARGE SCALE GENOMIC DNA]</scope>
    <source>
        <strain evidence="1">232</strain>
        <tissue evidence="1">Head and thorax</tissue>
    </source>
</reference>
<accession>A0ABD2AWC7</accession>
<keyword evidence="2" id="KW-1185">Reference proteome</keyword>
<evidence type="ECO:0000313" key="1">
    <source>
        <dbReference type="EMBL" id="KAL2724919.1"/>
    </source>
</evidence>
<gene>
    <name evidence="1" type="ORF">V1477_018780</name>
</gene>
<dbReference type="EMBL" id="JAYRBN010000112">
    <property type="protein sequence ID" value="KAL2724919.1"/>
    <property type="molecule type" value="Genomic_DNA"/>
</dbReference>
<proteinExistence type="predicted"/>